<feature type="compositionally biased region" description="Low complexity" evidence="1">
    <location>
        <begin position="54"/>
        <end position="72"/>
    </location>
</feature>
<keyword evidence="3" id="KW-0966">Cell projection</keyword>
<feature type="region of interest" description="Disordered" evidence="1">
    <location>
        <begin position="1243"/>
        <end position="1381"/>
    </location>
</feature>
<feature type="compositionally biased region" description="Basic and acidic residues" evidence="1">
    <location>
        <begin position="82"/>
        <end position="91"/>
    </location>
</feature>
<feature type="compositionally biased region" description="Polar residues" evidence="1">
    <location>
        <begin position="1105"/>
        <end position="1115"/>
    </location>
</feature>
<feature type="compositionally biased region" description="Gly residues" evidence="1">
    <location>
        <begin position="408"/>
        <end position="418"/>
    </location>
</feature>
<dbReference type="Pfam" id="PF24778">
    <property type="entry name" value="Ig-CFAP74_3rd"/>
    <property type="match status" value="1"/>
</dbReference>
<feature type="compositionally biased region" description="Pro residues" evidence="1">
    <location>
        <begin position="848"/>
        <end position="859"/>
    </location>
</feature>
<feature type="compositionally biased region" description="Low complexity" evidence="1">
    <location>
        <begin position="1082"/>
        <end position="1094"/>
    </location>
</feature>
<feature type="region of interest" description="Disordered" evidence="1">
    <location>
        <begin position="294"/>
        <end position="334"/>
    </location>
</feature>
<dbReference type="Gene3D" id="2.60.40.10">
    <property type="entry name" value="Immunoglobulins"/>
    <property type="match status" value="2"/>
</dbReference>
<feature type="compositionally biased region" description="Low complexity" evidence="1">
    <location>
        <begin position="860"/>
        <end position="876"/>
    </location>
</feature>
<evidence type="ECO:0000313" key="4">
    <source>
        <dbReference type="Proteomes" id="UP000221165"/>
    </source>
</evidence>
<protein>
    <submittedName>
        <fullName evidence="3">Flagellar related protein</fullName>
    </submittedName>
</protein>
<feature type="region of interest" description="Disordered" evidence="1">
    <location>
        <begin position="829"/>
        <end position="880"/>
    </location>
</feature>
<dbReference type="EMBL" id="MIGC01001554">
    <property type="protein sequence ID" value="PHJ22664.1"/>
    <property type="molecule type" value="Genomic_DNA"/>
</dbReference>
<keyword evidence="4" id="KW-1185">Reference proteome</keyword>
<keyword evidence="3" id="KW-0282">Flagellum</keyword>
<gene>
    <name evidence="3" type="ORF">CSUI_003488</name>
</gene>
<sequence>MERLADDDRWQEAIEESARQKRLEQMQFQKEMKTARQREIRNYLRNVTGDEEPSAAASAGSLSSGTGLSKAAVTGRNASSRLRLERCRTDTLGRPPRRSSPTLAGCEDDDLGNLELQPRRTEKFHWEPKLSKFEQNSLRRSLNNQKKAVLEGQVQKASGRIHKGPSFRINPEVISFEDFEVDQTYKQVVEITNVSLTFNTFRVAPIPEDLRDIVHVDFTPPGRMSAGTTTTFTVTFTPKKNVDINSSISILAPTGPEYFKLRCCTTKTLLRFHPPPIQASDFIAAARREESGSLVSGIKPGDDGLPAARLSSSDRQEDMCEVSEEGREEKNPQLSQVLVLDMGDLQLGAVGTSLLRVRNEGALSSPYMLYPIVLDVTNLQFPISHLSETESAVLEESQDHQPSANEGEGAGGGAGGVQQQGNAGNSISDNKKPKSPSSLDMNDPQFLTQSSSTDFHQQIDMISVDKLVMNESFSETKHKLLSDLGIADLINQWSYEPMNLQHFVIENSSAIFESKQSQAIRLSYAPSEPGDFYSILCLKMWNPLVRDRIVIVKGRCIPPPLSIESPQYDFNVCISGNHYRHKLVLHNKQKTAMKVWVSWPSTVEGELWFEPQTSYIQGQDKLTITAAFSPREEFFTRFPQYVEEFVDPEIRANHPGSLGFSIPVRIEGSDQVLPVNTILTGILTRKEIVLTPPSLDFGVCTEGSSVSVPLLLSNPSLLIMEYAFFNVHQDVSIYNALDAESYSQLSSSWSSSPFSRVRGTIFHPLDSSRSSSSSSRYFNLSCIPNHPPPPYRFMSLGGLGSPSSVPPTSKTACQDSLLLRLPHEHVDQSFSSSSSFQDTNLPRHPSSLPSPTPSFPHPPSKASAFSSSSSSSVSSSLPGDTLTHLQNGEYGYLLPGETRKVLAVYTPNKNSPDNPHFGGLKTDPSNPHIRIDHMVLRVLLGVQAAAHEVKIPWRAMPSQSCIAFKPSPILRLPVIPTDEQITVSLFMKFLPPVSTKRKKKNEKIEEEDVTGVLAFMENCQSSTSHKKKPLNEEASLTKGPPYPPLHLSSTSSSSPPSSIGEATRDNLNVTSPDRERLHTAKSSSSSCDISTSYSVKVSPSIAAQDIQTRRTSSPSMARMQEGKPTCSDSSPSPRIGETGRENRIEGGCEGTSLVHVEILPPPFELSGLTFNPVCFSLRPSTTSSSSSSLSAPAQRISVSFSPDADYMKRGERRYISAKRFQNLLAPSSDGTWAVDVEEENSQLGKGTASSSSLQGGGKSLNVSSSTTGGGGASPGVQTAEGGSSKPGSENKRLDSPSPPSSSSKDLTKHSPATGAMGKGLKSLAGGKKIGSSGGDEGIPGDKTLEETGASLEKTDTLGLGEQERRSTGTGEEAEEENEKDLCKEIRAYGGVQWLSRLETESTRDFEEGEGGGEEEEEKEAEKEKEDEQQEIATTKNPSRDGEDGKEGEGERNPGRGEGKKNERIVHYVHATWQIPLRCRLISGANKKEEVFFKFIEVSTCASPRLICATPSTLDFGDVMIGNEAHLRCTLKYIHSFSSSLHPGSKEMGFLSSSSGVEPSSLSILHSSPDGSSSPSISPAWISTQEPILLRAEELPYSSCFEVISPLRPLSPEKSLDVLVSFNPLAAQVNSYHLARDHTHLVVVLRLACRAEIEIVRGVAMNLQSYRAKLHLIGNLTRQTIELRGRGISSELIVQPVGQELDFGAIFIPSRNLLPSSFKDIAEEEKEEEQDHNTISQ</sequence>
<accession>A0A2C6L4X8</accession>
<feature type="compositionally biased region" description="Low complexity" evidence="1">
    <location>
        <begin position="1249"/>
        <end position="1266"/>
    </location>
</feature>
<keyword evidence="3" id="KW-0969">Cilium</keyword>
<feature type="compositionally biased region" description="Low complexity" evidence="1">
    <location>
        <begin position="1314"/>
        <end position="1326"/>
    </location>
</feature>
<reference evidence="3 4" key="1">
    <citation type="journal article" date="2017" name="Int. J. Parasitol.">
        <title>The genome of the protozoan parasite Cystoisospora suis and a reverse vaccinology approach to identify vaccine candidates.</title>
        <authorList>
            <person name="Palmieri N."/>
            <person name="Shrestha A."/>
            <person name="Ruttkowski B."/>
            <person name="Beck T."/>
            <person name="Vogl C."/>
            <person name="Tomley F."/>
            <person name="Blake D.P."/>
            <person name="Joachim A."/>
        </authorList>
    </citation>
    <scope>NUCLEOTIDE SEQUENCE [LARGE SCALE GENOMIC DNA]</scope>
    <source>
        <strain evidence="3 4">Wien I</strain>
    </source>
</reference>
<dbReference type="InterPro" id="IPR013783">
    <property type="entry name" value="Ig-like_fold"/>
</dbReference>
<dbReference type="RefSeq" id="XP_067924341.1">
    <property type="nucleotide sequence ID" value="XM_068063686.1"/>
</dbReference>
<feature type="domain" description="CFAP74 third Ig-like" evidence="2">
    <location>
        <begin position="563"/>
        <end position="684"/>
    </location>
</feature>
<feature type="compositionally biased region" description="Low complexity" evidence="1">
    <location>
        <begin position="829"/>
        <end position="847"/>
    </location>
</feature>
<dbReference type="VEuPathDB" id="ToxoDB:CSUI_003488"/>
<feature type="region of interest" description="Disordered" evidence="1">
    <location>
        <begin position="1398"/>
        <end position="1462"/>
    </location>
</feature>
<dbReference type="InterPro" id="IPR056307">
    <property type="entry name" value="Ig-CFAP74_3rd"/>
</dbReference>
<dbReference type="PANTHER" id="PTHR22538">
    <property type="entry name" value="CILIA- AND FLAGELLA-ASSOCIATED PROTEIN 74"/>
    <property type="match status" value="1"/>
</dbReference>
<name>A0A2C6L4X8_9APIC</name>
<feature type="compositionally biased region" description="Low complexity" evidence="1">
    <location>
        <begin position="1045"/>
        <end position="1058"/>
    </location>
</feature>
<feature type="compositionally biased region" description="Basic and acidic residues" evidence="1">
    <location>
        <begin position="312"/>
        <end position="331"/>
    </location>
</feature>
<feature type="compositionally biased region" description="Polar residues" evidence="1">
    <location>
        <begin position="435"/>
        <end position="452"/>
    </location>
</feature>
<feature type="compositionally biased region" description="Gly residues" evidence="1">
    <location>
        <begin position="1327"/>
        <end position="1337"/>
    </location>
</feature>
<evidence type="ECO:0000313" key="3">
    <source>
        <dbReference type="EMBL" id="PHJ22664.1"/>
    </source>
</evidence>
<feature type="region of interest" description="Disordered" evidence="1">
    <location>
        <begin position="390"/>
        <end position="452"/>
    </location>
</feature>
<organism evidence="3 4">
    <name type="scientific">Cystoisospora suis</name>
    <dbReference type="NCBI Taxonomy" id="483139"/>
    <lineage>
        <taxon>Eukaryota</taxon>
        <taxon>Sar</taxon>
        <taxon>Alveolata</taxon>
        <taxon>Apicomplexa</taxon>
        <taxon>Conoidasida</taxon>
        <taxon>Coccidia</taxon>
        <taxon>Eucoccidiorida</taxon>
        <taxon>Eimeriorina</taxon>
        <taxon>Sarcocystidae</taxon>
        <taxon>Cystoisospora</taxon>
    </lineage>
</organism>
<dbReference type="OrthoDB" id="545169at2759"/>
<dbReference type="Proteomes" id="UP000221165">
    <property type="component" value="Unassembled WGS sequence"/>
</dbReference>
<feature type="compositionally biased region" description="Acidic residues" evidence="1">
    <location>
        <begin position="1406"/>
        <end position="1418"/>
    </location>
</feature>
<dbReference type="GeneID" id="94426897"/>
<evidence type="ECO:0000256" key="1">
    <source>
        <dbReference type="SAM" id="MobiDB-lite"/>
    </source>
</evidence>
<comment type="caution">
    <text evidence="3">The sequence shown here is derived from an EMBL/GenBank/DDBJ whole genome shotgun (WGS) entry which is preliminary data.</text>
</comment>
<feature type="region of interest" description="Disordered" evidence="1">
    <location>
        <begin position="1020"/>
        <end position="1141"/>
    </location>
</feature>
<proteinExistence type="predicted"/>
<dbReference type="Pfam" id="PF24771">
    <property type="entry name" value="Ig_CFAP74_1st"/>
    <property type="match status" value="1"/>
</dbReference>
<feature type="compositionally biased region" description="Basic and acidic residues" evidence="1">
    <location>
        <begin position="1437"/>
        <end position="1462"/>
    </location>
</feature>
<dbReference type="PANTHER" id="PTHR22538:SF0">
    <property type="entry name" value="CILIA- AND FLAGELLA-ASSOCIATED PROTEIN 74"/>
    <property type="match status" value="1"/>
</dbReference>
<feature type="region of interest" description="Disordered" evidence="1">
    <location>
        <begin position="44"/>
        <end position="112"/>
    </location>
</feature>
<evidence type="ECO:0000259" key="2">
    <source>
        <dbReference type="Pfam" id="PF24778"/>
    </source>
</evidence>